<evidence type="ECO:0000256" key="9">
    <source>
        <dbReference type="RuleBase" id="RU003923"/>
    </source>
</evidence>
<keyword evidence="13" id="KW-1185">Reference proteome</keyword>
<dbReference type="PROSITE" id="PS00874">
    <property type="entry name" value="T2SP_F"/>
    <property type="match status" value="1"/>
</dbReference>
<evidence type="ECO:0000256" key="6">
    <source>
        <dbReference type="ARBA" id="ARBA00022692"/>
    </source>
</evidence>
<keyword evidence="5" id="KW-0997">Cell inner membrane</keyword>
<dbReference type="PRINTS" id="PR00812">
    <property type="entry name" value="BCTERIALGSPF"/>
</dbReference>
<gene>
    <name evidence="12" type="ORF">THII_1979</name>
</gene>
<feature type="transmembrane region" description="Helical" evidence="10">
    <location>
        <begin position="171"/>
        <end position="194"/>
    </location>
</feature>
<reference evidence="12 13" key="1">
    <citation type="journal article" date="2014" name="ISME J.">
        <title>Ecophysiology of Thioploca ingrica as revealed by the complete genome sequence supplemented with proteomic evidence.</title>
        <authorList>
            <person name="Kojima H."/>
            <person name="Ogura Y."/>
            <person name="Yamamoto N."/>
            <person name="Togashi T."/>
            <person name="Mori H."/>
            <person name="Watanabe T."/>
            <person name="Nemoto F."/>
            <person name="Kurokawa K."/>
            <person name="Hayashi T."/>
            <person name="Fukui M."/>
        </authorList>
    </citation>
    <scope>NUCLEOTIDE SEQUENCE [LARGE SCALE GENOMIC DNA]</scope>
</reference>
<dbReference type="FunFam" id="1.20.81.30:FF:000001">
    <property type="entry name" value="Type II secretion system protein F"/>
    <property type="match status" value="2"/>
</dbReference>
<keyword evidence="4" id="KW-1003">Cell membrane</keyword>
<evidence type="ECO:0000256" key="1">
    <source>
        <dbReference type="ARBA" id="ARBA00004429"/>
    </source>
</evidence>
<evidence type="ECO:0000256" key="4">
    <source>
        <dbReference type="ARBA" id="ARBA00022475"/>
    </source>
</evidence>
<evidence type="ECO:0000256" key="10">
    <source>
        <dbReference type="SAM" id="Phobius"/>
    </source>
</evidence>
<accession>A0A090BV57</accession>
<organism evidence="12 13">
    <name type="scientific">Thioploca ingrica</name>
    <dbReference type="NCBI Taxonomy" id="40754"/>
    <lineage>
        <taxon>Bacteria</taxon>
        <taxon>Pseudomonadati</taxon>
        <taxon>Pseudomonadota</taxon>
        <taxon>Gammaproteobacteria</taxon>
        <taxon>Thiotrichales</taxon>
        <taxon>Thiotrichaceae</taxon>
        <taxon>Thioploca</taxon>
    </lineage>
</organism>
<comment type="subcellular location">
    <subcellularLocation>
        <location evidence="1 9">Cell inner membrane</location>
        <topology evidence="1 9">Multi-pass membrane protein</topology>
    </subcellularLocation>
</comment>
<evidence type="ECO:0000256" key="8">
    <source>
        <dbReference type="ARBA" id="ARBA00023136"/>
    </source>
</evidence>
<dbReference type="PANTHER" id="PTHR30012:SF7">
    <property type="entry name" value="PROTEIN TRANSPORT PROTEIN HOFC HOMOLOG"/>
    <property type="match status" value="1"/>
</dbReference>
<evidence type="ECO:0000313" key="12">
    <source>
        <dbReference type="EMBL" id="BAP56276.1"/>
    </source>
</evidence>
<dbReference type="PANTHER" id="PTHR30012">
    <property type="entry name" value="GENERAL SECRETION PATHWAY PROTEIN"/>
    <property type="match status" value="1"/>
</dbReference>
<dbReference type="GO" id="GO:0005886">
    <property type="term" value="C:plasma membrane"/>
    <property type="evidence" value="ECO:0007669"/>
    <property type="project" value="UniProtKB-SubCell"/>
</dbReference>
<keyword evidence="6 9" id="KW-0812">Transmembrane</keyword>
<feature type="domain" description="Type II secretion system protein GspF" evidence="11">
    <location>
        <begin position="278"/>
        <end position="400"/>
    </location>
</feature>
<evidence type="ECO:0000256" key="5">
    <source>
        <dbReference type="ARBA" id="ARBA00022519"/>
    </source>
</evidence>
<dbReference type="GO" id="GO:0015628">
    <property type="term" value="P:protein secretion by the type II secretion system"/>
    <property type="evidence" value="ECO:0007669"/>
    <property type="project" value="TreeGrafter"/>
</dbReference>
<dbReference type="OrthoDB" id="9805682at2"/>
<comment type="similarity">
    <text evidence="2 9">Belongs to the GSP F family.</text>
</comment>
<protein>
    <submittedName>
        <fullName evidence="12">Type IV fimbrial assembly protein pilC</fullName>
    </submittedName>
</protein>
<dbReference type="InterPro" id="IPR003004">
    <property type="entry name" value="GspF/PilC"/>
</dbReference>
<dbReference type="InterPro" id="IPR001992">
    <property type="entry name" value="T2SS_GspF/T4SS_PilC_CS"/>
</dbReference>
<sequence>MAATATKKEIMFVYEGKDKKGTKKTGELTGASEAAVKAVLRKQGILPIKVKKKPKSWGMGGKPIETADIALFARQMATMMTSGVPLLQSFDLVGQGHDKPAFQKLVMEIKSKVEAGGTMADALREHPQYFDSLFCNLVEAGEQAGILESLLTKLAIYKEKSEAIKKKVKGALSYPISIMVVAMIVSAILLIYVVPVFADMFKSFGGQLPGLTQMVVNMSDFLVANYHWAEIGGGLFGAKIAFGQAKQRSVKFQHFLQRLSLKLPMFGELLTKSALARFTRTLATMFAAGTPLVEAMDSVAGATGNIVFYEATMKIKEEVMTGTTLAESMRNTGVFPNMCVQMTQIGEESGSIDKMLNKVADYYEEEVDALVESLSAMMEPMIMAFLGVVIGGLVLAMYLPIFKMGGEI</sequence>
<keyword evidence="3 9" id="KW-0813">Transport</keyword>
<dbReference type="Gene3D" id="1.20.81.30">
    <property type="entry name" value="Type II secretion system (T2SS), domain F"/>
    <property type="match status" value="2"/>
</dbReference>
<dbReference type="Pfam" id="PF00482">
    <property type="entry name" value="T2SSF"/>
    <property type="match status" value="2"/>
</dbReference>
<dbReference type="AlphaFoldDB" id="A0A090BV57"/>
<feature type="domain" description="Type II secretion system protein GspF" evidence="11">
    <location>
        <begin position="72"/>
        <end position="195"/>
    </location>
</feature>
<dbReference type="HOGENOM" id="CLU_035032_2_1_6"/>
<evidence type="ECO:0000256" key="3">
    <source>
        <dbReference type="ARBA" id="ARBA00022448"/>
    </source>
</evidence>
<keyword evidence="8 10" id="KW-0472">Membrane</keyword>
<dbReference type="InterPro" id="IPR018076">
    <property type="entry name" value="T2SS_GspF_dom"/>
</dbReference>
<evidence type="ECO:0000259" key="11">
    <source>
        <dbReference type="Pfam" id="PF00482"/>
    </source>
</evidence>
<feature type="transmembrane region" description="Helical" evidence="10">
    <location>
        <begin position="381"/>
        <end position="402"/>
    </location>
</feature>
<name>A0A090BV57_9GAMM</name>
<evidence type="ECO:0000256" key="7">
    <source>
        <dbReference type="ARBA" id="ARBA00022989"/>
    </source>
</evidence>
<dbReference type="KEGG" id="tig:THII_1979"/>
<dbReference type="STRING" id="40754.THII_1979"/>
<proteinExistence type="inferred from homology"/>
<dbReference type="InterPro" id="IPR042094">
    <property type="entry name" value="T2SS_GspF_sf"/>
</dbReference>
<dbReference type="EMBL" id="AP014633">
    <property type="protein sequence ID" value="BAP56276.1"/>
    <property type="molecule type" value="Genomic_DNA"/>
</dbReference>
<keyword evidence="7 10" id="KW-1133">Transmembrane helix</keyword>
<dbReference type="Proteomes" id="UP000031623">
    <property type="component" value="Chromosome"/>
</dbReference>
<evidence type="ECO:0000256" key="2">
    <source>
        <dbReference type="ARBA" id="ARBA00005745"/>
    </source>
</evidence>
<evidence type="ECO:0000313" key="13">
    <source>
        <dbReference type="Proteomes" id="UP000031623"/>
    </source>
</evidence>